<accession>A0A0A9WMB8</accession>
<sequence>LEHNEFDLYTDHKALTAITSLAKNGGRMARWIVQFMPFRYVVHHIKGTENVFSDYLSRNPIGEQPQDRLSETTPPDDDVRRTAGGELTMMDFPDIYVDLDSAQQQDPNLKKIIDSIKDGSNTNSKYQLRNQRLHYEIQNG</sequence>
<organism evidence="2">
    <name type="scientific">Lygus hesperus</name>
    <name type="common">Western plant bug</name>
    <dbReference type="NCBI Taxonomy" id="30085"/>
    <lineage>
        <taxon>Eukaryota</taxon>
        <taxon>Metazoa</taxon>
        <taxon>Ecdysozoa</taxon>
        <taxon>Arthropoda</taxon>
        <taxon>Hexapoda</taxon>
        <taxon>Insecta</taxon>
        <taxon>Pterygota</taxon>
        <taxon>Neoptera</taxon>
        <taxon>Paraneoptera</taxon>
        <taxon>Hemiptera</taxon>
        <taxon>Heteroptera</taxon>
        <taxon>Panheteroptera</taxon>
        <taxon>Cimicomorpha</taxon>
        <taxon>Miridae</taxon>
        <taxon>Mirini</taxon>
        <taxon>Lygus</taxon>
    </lineage>
</organism>
<gene>
    <name evidence="2" type="ORF">CM83_258</name>
</gene>
<feature type="region of interest" description="Disordered" evidence="1">
    <location>
        <begin position="56"/>
        <end position="83"/>
    </location>
</feature>
<reference evidence="2" key="1">
    <citation type="journal article" date="2014" name="PLoS ONE">
        <title>Transcriptome-Based Identification of ABC Transporters in the Western Tarnished Plant Bug Lygus hesperus.</title>
        <authorList>
            <person name="Hull J.J."/>
            <person name="Chaney K."/>
            <person name="Geib S.M."/>
            <person name="Fabrick J.A."/>
            <person name="Brent C.S."/>
            <person name="Walsh D."/>
            <person name="Lavine L.C."/>
        </authorList>
    </citation>
    <scope>NUCLEOTIDE SEQUENCE</scope>
</reference>
<proteinExistence type="predicted"/>
<evidence type="ECO:0008006" key="3">
    <source>
        <dbReference type="Google" id="ProtNLM"/>
    </source>
</evidence>
<protein>
    <recommendedName>
        <fullName evidence="3">Reverse transcriptase RNase H-like domain-containing protein</fullName>
    </recommendedName>
</protein>
<evidence type="ECO:0000313" key="2">
    <source>
        <dbReference type="EMBL" id="JAG08571.1"/>
    </source>
</evidence>
<evidence type="ECO:0000256" key="1">
    <source>
        <dbReference type="SAM" id="MobiDB-lite"/>
    </source>
</evidence>
<feature type="non-terminal residue" evidence="2">
    <location>
        <position position="1"/>
    </location>
</feature>
<dbReference type="AlphaFoldDB" id="A0A0A9WMB8"/>
<name>A0A0A9WMB8_LYGHE</name>
<feature type="non-terminal residue" evidence="2">
    <location>
        <position position="140"/>
    </location>
</feature>
<dbReference type="EMBL" id="GBHO01035033">
    <property type="protein sequence ID" value="JAG08571.1"/>
    <property type="molecule type" value="Transcribed_RNA"/>
</dbReference>
<reference evidence="2" key="2">
    <citation type="submission" date="2014-07" db="EMBL/GenBank/DDBJ databases">
        <authorList>
            <person name="Hull J."/>
        </authorList>
    </citation>
    <scope>NUCLEOTIDE SEQUENCE</scope>
</reference>